<protein>
    <recommendedName>
        <fullName evidence="6">L domain-like protein</fullName>
    </recommendedName>
</protein>
<evidence type="ECO:0000256" key="3">
    <source>
        <dbReference type="SAM" id="MobiDB-lite"/>
    </source>
</evidence>
<sequence>MYTHYPHSQSQSYTHSSAFASASVDRSPPSSPSHSPSSSPSPSSSFPFPFPDSSPASSPIRELDFDDEEFDFNDSFESNSNFHTDSNSNFNSNFDTNLNTPFPFPSSTSTSNSPTAHPFSGTTKQVRRFRMHERKTGTEVEVGTGTEVGMGTKDQVKGKEKEREKVRGKVRGKRSNSPLWENRNTNKKIRYEEDPNDVTLTPARHTPEHTPEELFQDVVEKAYGECSLHINFESQRLRYIPETAICDLNKIVVLDQYSERSFVRPTLQSQSQSQSLSQFQKQNSSLGLGGRSSLGGGRITSVGRRITSLGSSTPSTRTLPGVPRDQITLSLADNLLSHLPPQLFYIDRLMVLSLRSNNLTFLPPEISLLTSLKELNVGTNKLRFLPSEMMGMCLSKLVVYPNPFITMPPIPIPTPTHSSSSLSSPTSPSLPPSLSNPTEAPRRILPKTKTPSKSLNGMWKVKAISPVKLVSDYSNSNSNSNGVPSLVELCLRGSTTTTTTTTTISSSSSFSHSHPKTELRYDLPPESTTPLPPSIKHRLHYAFPGVIKGYSTDTWYTTDRGDRDRDADADEDAGEDVDVGEDEMTGVGFCPSPIHQRTTSTPSSLFYQHVEERFTWESVIGGVENMGEVPVRWRGCGKGCLAFLDEGDGGGGGGVDGDVDVDGGVDVDVNVNVNVDVDFDMGEVVKPIDLTRVGFTEDDFDDDE</sequence>
<dbReference type="PROSITE" id="PS51450">
    <property type="entry name" value="LRR"/>
    <property type="match status" value="1"/>
</dbReference>
<evidence type="ECO:0000313" key="5">
    <source>
        <dbReference type="Proteomes" id="UP001163798"/>
    </source>
</evidence>
<keyword evidence="2" id="KW-0677">Repeat</keyword>
<feature type="compositionally biased region" description="Low complexity" evidence="3">
    <location>
        <begin position="498"/>
        <end position="512"/>
    </location>
</feature>
<feature type="region of interest" description="Disordered" evidence="3">
    <location>
        <begin position="145"/>
        <end position="181"/>
    </location>
</feature>
<feature type="compositionally biased region" description="Gly residues" evidence="3">
    <location>
        <begin position="287"/>
        <end position="298"/>
    </location>
</feature>
<evidence type="ECO:0000256" key="1">
    <source>
        <dbReference type="ARBA" id="ARBA00022614"/>
    </source>
</evidence>
<feature type="region of interest" description="Disordered" evidence="3">
    <location>
        <begin position="273"/>
        <end position="298"/>
    </location>
</feature>
<feature type="region of interest" description="Disordered" evidence="3">
    <location>
        <begin position="1"/>
        <end position="83"/>
    </location>
</feature>
<name>A0AA38L0T4_9AGAR</name>
<dbReference type="SMART" id="SM00369">
    <property type="entry name" value="LRR_TYP"/>
    <property type="match status" value="2"/>
</dbReference>
<reference evidence="4" key="1">
    <citation type="submission" date="2022-08" db="EMBL/GenBank/DDBJ databases">
        <authorList>
            <consortium name="DOE Joint Genome Institute"/>
            <person name="Min B."/>
            <person name="Riley R."/>
            <person name="Sierra-Patev S."/>
            <person name="Naranjo-Ortiz M."/>
            <person name="Looney B."/>
            <person name="Konkel Z."/>
            <person name="Slot J.C."/>
            <person name="Sakamoto Y."/>
            <person name="Steenwyk J.L."/>
            <person name="Rokas A."/>
            <person name="Carro J."/>
            <person name="Camarero S."/>
            <person name="Ferreira P."/>
            <person name="Molpeceres G."/>
            <person name="Ruiz-Duenas F.J."/>
            <person name="Serrano A."/>
            <person name="Henrissat B."/>
            <person name="Drula E."/>
            <person name="Hughes K.W."/>
            <person name="Mata J.L."/>
            <person name="Ishikawa N.K."/>
            <person name="Vargas-Isla R."/>
            <person name="Ushijima S."/>
            <person name="Smith C.A."/>
            <person name="Ahrendt S."/>
            <person name="Andreopoulos W."/>
            <person name="He G."/>
            <person name="Labutti K."/>
            <person name="Lipzen A."/>
            <person name="Ng V."/>
            <person name="Sandor L."/>
            <person name="Barry K."/>
            <person name="Martinez A.T."/>
            <person name="Xiao Y."/>
            <person name="Gibbons J.G."/>
            <person name="Terashima K."/>
            <person name="Hibbett D.S."/>
            <person name="Grigoriev I.V."/>
        </authorList>
    </citation>
    <scope>NUCLEOTIDE SEQUENCE</scope>
    <source>
        <strain evidence="4">TFB10291</strain>
    </source>
</reference>
<feature type="compositionally biased region" description="Low complexity" evidence="3">
    <location>
        <begin position="273"/>
        <end position="286"/>
    </location>
</feature>
<dbReference type="InterPro" id="IPR001611">
    <property type="entry name" value="Leu-rich_rpt"/>
</dbReference>
<feature type="region of interest" description="Disordered" evidence="3">
    <location>
        <begin position="101"/>
        <end position="126"/>
    </location>
</feature>
<evidence type="ECO:0000313" key="4">
    <source>
        <dbReference type="EMBL" id="KAJ3788843.1"/>
    </source>
</evidence>
<proteinExistence type="predicted"/>
<evidence type="ECO:0000256" key="2">
    <source>
        <dbReference type="ARBA" id="ARBA00022737"/>
    </source>
</evidence>
<evidence type="ECO:0008006" key="6">
    <source>
        <dbReference type="Google" id="ProtNLM"/>
    </source>
</evidence>
<feature type="compositionally biased region" description="Acidic residues" evidence="3">
    <location>
        <begin position="64"/>
        <end position="74"/>
    </location>
</feature>
<dbReference type="InterPro" id="IPR003591">
    <property type="entry name" value="Leu-rich_rpt_typical-subtyp"/>
</dbReference>
<dbReference type="Proteomes" id="UP001163798">
    <property type="component" value="Unassembled WGS sequence"/>
</dbReference>
<feature type="region of interest" description="Disordered" evidence="3">
    <location>
        <begin position="415"/>
        <end position="453"/>
    </location>
</feature>
<feature type="compositionally biased region" description="Low complexity" evidence="3">
    <location>
        <begin position="32"/>
        <end position="59"/>
    </location>
</feature>
<gene>
    <name evidence="4" type="ORF">GGU10DRAFT_432127</name>
</gene>
<feature type="compositionally biased region" description="Basic and acidic residues" evidence="3">
    <location>
        <begin position="154"/>
        <end position="167"/>
    </location>
</feature>
<dbReference type="InterPro" id="IPR032675">
    <property type="entry name" value="LRR_dom_sf"/>
</dbReference>
<organism evidence="4 5">
    <name type="scientific">Lentinula aff. detonsa</name>
    <dbReference type="NCBI Taxonomy" id="2804958"/>
    <lineage>
        <taxon>Eukaryota</taxon>
        <taxon>Fungi</taxon>
        <taxon>Dikarya</taxon>
        <taxon>Basidiomycota</taxon>
        <taxon>Agaricomycotina</taxon>
        <taxon>Agaricomycetes</taxon>
        <taxon>Agaricomycetidae</taxon>
        <taxon>Agaricales</taxon>
        <taxon>Marasmiineae</taxon>
        <taxon>Omphalotaceae</taxon>
        <taxon>Lentinula</taxon>
    </lineage>
</organism>
<feature type="compositionally biased region" description="Polar residues" evidence="3">
    <location>
        <begin position="1"/>
        <end position="20"/>
    </location>
</feature>
<dbReference type="SUPFAM" id="SSF52075">
    <property type="entry name" value="Outer arm dynein light chain 1"/>
    <property type="match status" value="1"/>
</dbReference>
<feature type="compositionally biased region" description="Low complexity" evidence="3">
    <location>
        <begin position="415"/>
        <end position="438"/>
    </location>
</feature>
<dbReference type="Gene3D" id="3.80.10.10">
    <property type="entry name" value="Ribonuclease Inhibitor"/>
    <property type="match status" value="1"/>
</dbReference>
<keyword evidence="5" id="KW-1185">Reference proteome</keyword>
<feature type="compositionally biased region" description="Low complexity" evidence="3">
    <location>
        <begin position="101"/>
        <end position="115"/>
    </location>
</feature>
<comment type="caution">
    <text evidence="4">The sequence shown here is derived from an EMBL/GenBank/DDBJ whole genome shotgun (WGS) entry which is preliminary data.</text>
</comment>
<dbReference type="Pfam" id="PF13855">
    <property type="entry name" value="LRR_8"/>
    <property type="match status" value="1"/>
</dbReference>
<feature type="region of interest" description="Disordered" evidence="3">
    <location>
        <begin position="498"/>
        <end position="533"/>
    </location>
</feature>
<dbReference type="EMBL" id="MU793269">
    <property type="protein sequence ID" value="KAJ3788843.1"/>
    <property type="molecule type" value="Genomic_DNA"/>
</dbReference>
<accession>A0AA38L0T4</accession>
<keyword evidence="1" id="KW-0433">Leucine-rich repeat</keyword>
<dbReference type="AlphaFoldDB" id="A0AA38L0T4"/>